<reference evidence="2 3" key="1">
    <citation type="journal article" date="2009" name="Nat. Genet.">
        <title>The genome of the cucumber, Cucumis sativus L.</title>
        <authorList>
            <person name="Huang S."/>
            <person name="Li R."/>
            <person name="Zhang Z."/>
            <person name="Li L."/>
            <person name="Gu X."/>
            <person name="Fan W."/>
            <person name="Lucas W.J."/>
            <person name="Wang X."/>
            <person name="Xie B."/>
            <person name="Ni P."/>
            <person name="Ren Y."/>
            <person name="Zhu H."/>
            <person name="Li J."/>
            <person name="Lin K."/>
            <person name="Jin W."/>
            <person name="Fei Z."/>
            <person name="Li G."/>
            <person name="Staub J."/>
            <person name="Kilian A."/>
            <person name="van der Vossen E.A."/>
            <person name="Wu Y."/>
            <person name="Guo J."/>
            <person name="He J."/>
            <person name="Jia Z."/>
            <person name="Ren Y."/>
            <person name="Tian G."/>
            <person name="Lu Y."/>
            <person name="Ruan J."/>
            <person name="Qian W."/>
            <person name="Wang M."/>
            <person name="Huang Q."/>
            <person name="Li B."/>
            <person name="Xuan Z."/>
            <person name="Cao J."/>
            <person name="Asan"/>
            <person name="Wu Z."/>
            <person name="Zhang J."/>
            <person name="Cai Q."/>
            <person name="Bai Y."/>
            <person name="Zhao B."/>
            <person name="Han Y."/>
            <person name="Li Y."/>
            <person name="Li X."/>
            <person name="Wang S."/>
            <person name="Shi Q."/>
            <person name="Liu S."/>
            <person name="Cho W.K."/>
            <person name="Kim J.Y."/>
            <person name="Xu Y."/>
            <person name="Heller-Uszynska K."/>
            <person name="Miao H."/>
            <person name="Cheng Z."/>
            <person name="Zhang S."/>
            <person name="Wu J."/>
            <person name="Yang Y."/>
            <person name="Kang H."/>
            <person name="Li M."/>
            <person name="Liang H."/>
            <person name="Ren X."/>
            <person name="Shi Z."/>
            <person name="Wen M."/>
            <person name="Jian M."/>
            <person name="Yang H."/>
            <person name="Zhang G."/>
            <person name="Yang Z."/>
            <person name="Chen R."/>
            <person name="Liu S."/>
            <person name="Li J."/>
            <person name="Ma L."/>
            <person name="Liu H."/>
            <person name="Zhou Y."/>
            <person name="Zhao J."/>
            <person name="Fang X."/>
            <person name="Li G."/>
            <person name="Fang L."/>
            <person name="Li Y."/>
            <person name="Liu D."/>
            <person name="Zheng H."/>
            <person name="Zhang Y."/>
            <person name="Qin N."/>
            <person name="Li Z."/>
            <person name="Yang G."/>
            <person name="Yang S."/>
            <person name="Bolund L."/>
            <person name="Kristiansen K."/>
            <person name="Zheng H."/>
            <person name="Li S."/>
            <person name="Zhang X."/>
            <person name="Yang H."/>
            <person name="Wang J."/>
            <person name="Sun R."/>
            <person name="Zhang B."/>
            <person name="Jiang S."/>
            <person name="Wang J."/>
            <person name="Du Y."/>
            <person name="Li S."/>
        </authorList>
    </citation>
    <scope>NUCLEOTIDE SEQUENCE [LARGE SCALE GENOMIC DNA]</scope>
    <source>
        <strain evidence="3">cv. 9930</strain>
    </source>
</reference>
<feature type="transmembrane region" description="Helical" evidence="1">
    <location>
        <begin position="6"/>
        <end position="24"/>
    </location>
</feature>
<dbReference type="Gramene" id="KGN45622">
    <property type="protein sequence ID" value="KGN45622"/>
    <property type="gene ID" value="Csa_6G000700"/>
</dbReference>
<evidence type="ECO:0000313" key="3">
    <source>
        <dbReference type="Proteomes" id="UP000029981"/>
    </source>
</evidence>
<reference evidence="2 3" key="2">
    <citation type="journal article" date="2009" name="PLoS ONE">
        <title>An integrated genetic and cytogenetic map of the cucumber genome.</title>
        <authorList>
            <person name="Ren Y."/>
            <person name="Zhang Z."/>
            <person name="Liu J."/>
            <person name="Staub J.E."/>
            <person name="Han Y."/>
            <person name="Cheng Z."/>
            <person name="Li X."/>
            <person name="Lu J."/>
            <person name="Miao H."/>
            <person name="Kang H."/>
            <person name="Xie B."/>
            <person name="Gu X."/>
            <person name="Wang X."/>
            <person name="Du Y."/>
            <person name="Jin W."/>
            <person name="Huang S."/>
        </authorList>
    </citation>
    <scope>NUCLEOTIDE SEQUENCE [LARGE SCALE GENOMIC DNA]</scope>
    <source>
        <strain evidence="3">cv. 9930</strain>
    </source>
</reference>
<keyword evidence="1" id="KW-0812">Transmembrane</keyword>
<dbReference type="EMBL" id="CM002927">
    <property type="protein sequence ID" value="KGN45622.1"/>
    <property type="molecule type" value="Genomic_DNA"/>
</dbReference>
<dbReference type="Proteomes" id="UP000029981">
    <property type="component" value="Chromosome 6"/>
</dbReference>
<organism evidence="2 3">
    <name type="scientific">Cucumis sativus</name>
    <name type="common">Cucumber</name>
    <dbReference type="NCBI Taxonomy" id="3659"/>
    <lineage>
        <taxon>Eukaryota</taxon>
        <taxon>Viridiplantae</taxon>
        <taxon>Streptophyta</taxon>
        <taxon>Embryophyta</taxon>
        <taxon>Tracheophyta</taxon>
        <taxon>Spermatophyta</taxon>
        <taxon>Magnoliopsida</taxon>
        <taxon>eudicotyledons</taxon>
        <taxon>Gunneridae</taxon>
        <taxon>Pentapetalae</taxon>
        <taxon>rosids</taxon>
        <taxon>fabids</taxon>
        <taxon>Cucurbitales</taxon>
        <taxon>Cucurbitaceae</taxon>
        <taxon>Benincaseae</taxon>
        <taxon>Cucumis</taxon>
    </lineage>
</organism>
<dbReference type="AlphaFoldDB" id="A0A0A0KB62"/>
<gene>
    <name evidence="2" type="ORF">Csa_6G000700</name>
</gene>
<reference evidence="2 3" key="3">
    <citation type="journal article" date="2010" name="BMC Genomics">
        <title>Transcriptome sequencing and comparative analysis of cucumber flowers with different sex types.</title>
        <authorList>
            <person name="Guo S."/>
            <person name="Zheng Y."/>
            <person name="Joung J.G."/>
            <person name="Liu S."/>
            <person name="Zhang Z."/>
            <person name="Crasta O.R."/>
            <person name="Sobral B.W."/>
            <person name="Xu Y."/>
            <person name="Huang S."/>
            <person name="Fei Z."/>
        </authorList>
    </citation>
    <scope>NUCLEOTIDE SEQUENCE [LARGE SCALE GENOMIC DNA]</scope>
    <source>
        <strain evidence="3">cv. 9930</strain>
    </source>
</reference>
<proteinExistence type="predicted"/>
<keyword evidence="3" id="KW-1185">Reference proteome</keyword>
<sequence>MMRAGFRTVIANFVFLHFLLRISFNLVRFGYERKPATRIMYRSLDLSNIISHFLCSHCRFCNTTYLASFGGIHADAQSFKYMPRKMHIYFYNDFVWKYLTS</sequence>
<reference evidence="2 3" key="4">
    <citation type="journal article" date="2011" name="BMC Genomics">
        <title>RNA-Seq improves annotation of protein-coding genes in the cucumber genome.</title>
        <authorList>
            <person name="Li Z."/>
            <person name="Zhang Z."/>
            <person name="Yan P."/>
            <person name="Huang S."/>
            <person name="Fei Z."/>
            <person name="Lin K."/>
        </authorList>
    </citation>
    <scope>NUCLEOTIDE SEQUENCE [LARGE SCALE GENOMIC DNA]</scope>
    <source>
        <strain evidence="3">cv. 9930</strain>
    </source>
</reference>
<name>A0A0A0KB62_CUCSA</name>
<protein>
    <submittedName>
        <fullName evidence="2">Uncharacterized protein</fullName>
    </submittedName>
</protein>
<keyword evidence="1" id="KW-1133">Transmembrane helix</keyword>
<evidence type="ECO:0000256" key="1">
    <source>
        <dbReference type="SAM" id="Phobius"/>
    </source>
</evidence>
<evidence type="ECO:0000313" key="2">
    <source>
        <dbReference type="EMBL" id="KGN45622.1"/>
    </source>
</evidence>
<keyword evidence="1" id="KW-0472">Membrane</keyword>
<accession>A0A0A0KB62</accession>